<dbReference type="FunFam" id="1.10.287.3510:FF:000001">
    <property type="entry name" value="NADH-quinone oxidoreductase subunit K"/>
    <property type="match status" value="1"/>
</dbReference>
<dbReference type="HAMAP" id="MF_01456">
    <property type="entry name" value="NDH1_NuoK"/>
    <property type="match status" value="1"/>
</dbReference>
<dbReference type="NCBIfam" id="NF004321">
    <property type="entry name" value="PRK05715.1-3"/>
    <property type="match status" value="1"/>
</dbReference>
<dbReference type="EMBL" id="MG680944">
    <property type="protein sequence ID" value="AVK94056.1"/>
    <property type="molecule type" value="Genomic_DNA"/>
</dbReference>
<keyword evidence="6 9" id="KW-1133">Transmembrane helix</keyword>
<geneLocation type="mitochondrion" evidence="10"/>
<keyword evidence="10" id="KW-0496">Mitochondrion</keyword>
<protein>
    <submittedName>
        <fullName evidence="10">NADH dehydrogenase subunit 4L</fullName>
    </submittedName>
</protein>
<feature type="transmembrane region" description="Helical" evidence="9">
    <location>
        <begin position="31"/>
        <end position="53"/>
    </location>
</feature>
<name>A0A2P1E6P5_9CRYP</name>
<evidence type="ECO:0000256" key="1">
    <source>
        <dbReference type="ARBA" id="ARBA00004141"/>
    </source>
</evidence>
<dbReference type="RefSeq" id="YP_009475794.1">
    <property type="nucleotide sequence ID" value="NC_037436.1"/>
</dbReference>
<keyword evidence="3" id="KW-0813">Transport</keyword>
<evidence type="ECO:0000256" key="4">
    <source>
        <dbReference type="ARBA" id="ARBA00022692"/>
    </source>
</evidence>
<dbReference type="GO" id="GO:0030964">
    <property type="term" value="C:NADH dehydrogenase complex"/>
    <property type="evidence" value="ECO:0007669"/>
    <property type="project" value="TreeGrafter"/>
</dbReference>
<comment type="similarity">
    <text evidence="2">Belongs to the complex I subunit 4L family.</text>
</comment>
<dbReference type="InterPro" id="IPR039428">
    <property type="entry name" value="NUOK/Mnh_C1-like"/>
</dbReference>
<evidence type="ECO:0000256" key="8">
    <source>
        <dbReference type="ARBA" id="ARBA00023136"/>
    </source>
</evidence>
<dbReference type="PANTHER" id="PTHR11434">
    <property type="entry name" value="NADH-UBIQUINONE OXIDOREDUCTASE SUBUNIT ND4L"/>
    <property type="match status" value="1"/>
</dbReference>
<organism evidence="10">
    <name type="scientific">Teleaulax amphioxeia</name>
    <dbReference type="NCBI Taxonomy" id="77931"/>
    <lineage>
        <taxon>Eukaryota</taxon>
        <taxon>Cryptophyceae</taxon>
        <taxon>Pyrenomonadales</taxon>
        <taxon>Geminigeraceae</taxon>
        <taxon>Teleaulax</taxon>
    </lineage>
</organism>
<keyword evidence="8 9" id="KW-0472">Membrane</keyword>
<accession>A0A2P1E6P5</accession>
<evidence type="ECO:0000256" key="3">
    <source>
        <dbReference type="ARBA" id="ARBA00022448"/>
    </source>
</evidence>
<comment type="subcellular location">
    <subcellularLocation>
        <location evidence="1">Membrane</location>
        <topology evidence="1">Multi-pass membrane protein</topology>
    </subcellularLocation>
</comment>
<evidence type="ECO:0000256" key="7">
    <source>
        <dbReference type="ARBA" id="ARBA00023027"/>
    </source>
</evidence>
<reference evidence="10" key="1">
    <citation type="journal article" date="2018" name="BMC Genomics">
        <title>Comparative mitochondrial genomics of cryptophyte algae: gene shuffling and dynamic mobile genetic elements.</title>
        <authorList>
            <person name="Kim J.I."/>
            <person name="Yoon H.S."/>
            <person name="Yi G."/>
            <person name="Shin W."/>
            <person name="Archibald J.M."/>
        </authorList>
    </citation>
    <scope>NUCLEOTIDE SEQUENCE</scope>
    <source>
        <strain evidence="10">HACCP-CR01</strain>
    </source>
</reference>
<dbReference type="GeneID" id="36496177"/>
<proteinExistence type="inferred from homology"/>
<keyword evidence="7" id="KW-0520">NAD</keyword>
<evidence type="ECO:0000256" key="2">
    <source>
        <dbReference type="ARBA" id="ARBA00010519"/>
    </source>
</evidence>
<dbReference type="Gene3D" id="1.10.287.3510">
    <property type="match status" value="1"/>
</dbReference>
<gene>
    <name evidence="10" type="primary">nad4L</name>
    <name evidence="10" type="ORF">TampMt_p041</name>
</gene>
<evidence type="ECO:0000256" key="6">
    <source>
        <dbReference type="ARBA" id="ARBA00022989"/>
    </source>
</evidence>
<sequence>MISQTRYLFVAMVLFLLGLSGIFLNRKNIIILLMSIELMLLSINFNFIIFSVLDDILGQLFALLVLTVAAAESAIGLAILVIYYRVRGTIAIEFIDLMKG</sequence>
<dbReference type="InterPro" id="IPR001133">
    <property type="entry name" value="NADH_UbQ_OxRdtase_chain4L/K"/>
</dbReference>
<dbReference type="PANTHER" id="PTHR11434:SF21">
    <property type="entry name" value="NADH DEHYDROGENASE SUBUNIT 4L-RELATED"/>
    <property type="match status" value="1"/>
</dbReference>
<dbReference type="AlphaFoldDB" id="A0A2P1E6P5"/>
<evidence type="ECO:0000256" key="9">
    <source>
        <dbReference type="SAM" id="Phobius"/>
    </source>
</evidence>
<dbReference type="GO" id="GO:0016651">
    <property type="term" value="F:oxidoreductase activity, acting on NAD(P)H"/>
    <property type="evidence" value="ECO:0007669"/>
    <property type="project" value="InterPro"/>
</dbReference>
<evidence type="ECO:0000256" key="5">
    <source>
        <dbReference type="ARBA" id="ARBA00022967"/>
    </source>
</evidence>
<dbReference type="Pfam" id="PF00420">
    <property type="entry name" value="Oxidored_q2"/>
    <property type="match status" value="1"/>
</dbReference>
<keyword evidence="5" id="KW-1278">Translocase</keyword>
<dbReference type="GO" id="GO:0042773">
    <property type="term" value="P:ATP synthesis coupled electron transport"/>
    <property type="evidence" value="ECO:0007669"/>
    <property type="project" value="InterPro"/>
</dbReference>
<feature type="transmembrane region" description="Helical" evidence="9">
    <location>
        <begin position="6"/>
        <end position="24"/>
    </location>
</feature>
<dbReference type="NCBIfam" id="NF004323">
    <property type="entry name" value="PRK05715.1-5"/>
    <property type="match status" value="1"/>
</dbReference>
<feature type="transmembrane region" description="Helical" evidence="9">
    <location>
        <begin position="59"/>
        <end position="84"/>
    </location>
</feature>
<dbReference type="NCBIfam" id="NF004320">
    <property type="entry name" value="PRK05715.1-2"/>
    <property type="match status" value="1"/>
</dbReference>
<evidence type="ECO:0000313" key="10">
    <source>
        <dbReference type="EMBL" id="AVK94056.1"/>
    </source>
</evidence>
<keyword evidence="4 9" id="KW-0812">Transmembrane</keyword>